<feature type="region of interest" description="Disordered" evidence="1">
    <location>
        <begin position="58"/>
        <end position="108"/>
    </location>
</feature>
<name>A0AA88EG13_FICCA</name>
<feature type="compositionally biased region" description="Basic and acidic residues" evidence="1">
    <location>
        <begin position="60"/>
        <end position="94"/>
    </location>
</feature>
<sequence length="108" mass="12181">MKADQGRKQSLVELISLLENRVKIRANNSGILKVLQNAGAHGIEYIRFQYPENQDLASTAEKRPKAHGKEKGQTKEKQGSTRWATKEGNDERWGTELQPETCHPLVAQ</sequence>
<dbReference type="AlphaFoldDB" id="A0AA88EG13"/>
<comment type="caution">
    <text evidence="2">The sequence shown here is derived from an EMBL/GenBank/DDBJ whole genome shotgun (WGS) entry which is preliminary data.</text>
</comment>
<evidence type="ECO:0000313" key="2">
    <source>
        <dbReference type="EMBL" id="GMN73913.1"/>
    </source>
</evidence>
<dbReference type="EMBL" id="BTGU01010747">
    <property type="protein sequence ID" value="GMN73913.1"/>
    <property type="molecule type" value="Genomic_DNA"/>
</dbReference>
<evidence type="ECO:0000313" key="3">
    <source>
        <dbReference type="Proteomes" id="UP001187192"/>
    </source>
</evidence>
<gene>
    <name evidence="2" type="ORF">TIFTF001_052269</name>
</gene>
<proteinExistence type="predicted"/>
<keyword evidence="3" id="KW-1185">Reference proteome</keyword>
<evidence type="ECO:0000256" key="1">
    <source>
        <dbReference type="SAM" id="MobiDB-lite"/>
    </source>
</evidence>
<organism evidence="2 3">
    <name type="scientific">Ficus carica</name>
    <name type="common">Common fig</name>
    <dbReference type="NCBI Taxonomy" id="3494"/>
    <lineage>
        <taxon>Eukaryota</taxon>
        <taxon>Viridiplantae</taxon>
        <taxon>Streptophyta</taxon>
        <taxon>Embryophyta</taxon>
        <taxon>Tracheophyta</taxon>
        <taxon>Spermatophyta</taxon>
        <taxon>Magnoliopsida</taxon>
        <taxon>eudicotyledons</taxon>
        <taxon>Gunneridae</taxon>
        <taxon>Pentapetalae</taxon>
        <taxon>rosids</taxon>
        <taxon>fabids</taxon>
        <taxon>Rosales</taxon>
        <taxon>Moraceae</taxon>
        <taxon>Ficeae</taxon>
        <taxon>Ficus</taxon>
    </lineage>
</organism>
<reference evidence="2" key="1">
    <citation type="submission" date="2023-07" db="EMBL/GenBank/DDBJ databases">
        <title>draft genome sequence of fig (Ficus carica).</title>
        <authorList>
            <person name="Takahashi T."/>
            <person name="Nishimura K."/>
        </authorList>
    </citation>
    <scope>NUCLEOTIDE SEQUENCE</scope>
</reference>
<accession>A0AA88EG13</accession>
<protein>
    <submittedName>
        <fullName evidence="2">Uncharacterized protein</fullName>
    </submittedName>
</protein>
<dbReference type="Proteomes" id="UP001187192">
    <property type="component" value="Unassembled WGS sequence"/>
</dbReference>